<dbReference type="PIRSF" id="PIRSF006169">
    <property type="entry name" value="UCP006169"/>
    <property type="match status" value="1"/>
</dbReference>
<proteinExistence type="inferred from homology"/>
<evidence type="ECO:0000313" key="3">
    <source>
        <dbReference type="EMBL" id="EGU29688.1"/>
    </source>
</evidence>
<dbReference type="InterPro" id="IPR036685">
    <property type="entry name" value="YehU-like_sf"/>
</dbReference>
<name>F9S8L2_9VIBR</name>
<comment type="similarity">
    <text evidence="1 2">Belongs to the UPF0270 family.</text>
</comment>
<dbReference type="RefSeq" id="WP_006714804.1">
    <property type="nucleotide sequence ID" value="NZ_AFWF01000319.1"/>
</dbReference>
<comment type="caution">
    <text evidence="3">The sequence shown here is derived from an EMBL/GenBank/DDBJ whole genome shotgun (WGS) entry which is preliminary data.</text>
</comment>
<dbReference type="Pfam" id="PF06794">
    <property type="entry name" value="UPF0270"/>
    <property type="match status" value="1"/>
</dbReference>
<dbReference type="EMBL" id="AFWF01000319">
    <property type="protein sequence ID" value="EGU29688.1"/>
    <property type="molecule type" value="Genomic_DNA"/>
</dbReference>
<reference evidence="3 4" key="1">
    <citation type="journal article" date="2012" name="Int. J. Syst. Evol. Microbiol.">
        <title>Vibrio caribbeanicus sp. nov., isolated from the marine sponge Scleritoderma cyanea.</title>
        <authorList>
            <person name="Hoffmann M."/>
            <person name="Monday S.R."/>
            <person name="Allard M.W."/>
            <person name="Strain E.A."/>
            <person name="Whittaker P."/>
            <person name="Naum M."/>
            <person name="McCarthy P.J."/>
            <person name="Lopez J.V."/>
            <person name="Fischer M."/>
            <person name="Brown E.W."/>
        </authorList>
    </citation>
    <scope>NUCLEOTIDE SEQUENCE [LARGE SCALE GENOMIC DNA]</scope>
    <source>
        <strain evidence="3 4">ATCC 700023</strain>
    </source>
</reference>
<keyword evidence="4" id="KW-1185">Reference proteome</keyword>
<gene>
    <name evidence="3" type="ORF">VII00023_04682</name>
</gene>
<dbReference type="InterPro" id="IPR010648">
    <property type="entry name" value="UPF0270"/>
</dbReference>
<dbReference type="NCBIfam" id="NF003438">
    <property type="entry name" value="PRK04966.1"/>
    <property type="match status" value="1"/>
</dbReference>
<organism evidence="3 4">
    <name type="scientific">Vibrio ichthyoenteri ATCC 700023</name>
    <dbReference type="NCBI Taxonomy" id="870968"/>
    <lineage>
        <taxon>Bacteria</taxon>
        <taxon>Pseudomonadati</taxon>
        <taxon>Pseudomonadota</taxon>
        <taxon>Gammaproteobacteria</taxon>
        <taxon>Vibrionales</taxon>
        <taxon>Vibrionaceae</taxon>
        <taxon>Vibrio</taxon>
    </lineage>
</organism>
<sequence>MIVPWQQIAPETLESLLKEFVLREGTDYGEIEISVQDKIDQVKRQLETGEAVIVYSELHETVDVQLRHKF</sequence>
<evidence type="ECO:0000256" key="1">
    <source>
        <dbReference type="ARBA" id="ARBA00006450"/>
    </source>
</evidence>
<dbReference type="Proteomes" id="UP000004605">
    <property type="component" value="Unassembled WGS sequence"/>
</dbReference>
<dbReference type="AlphaFoldDB" id="F9S8L2"/>
<protein>
    <recommendedName>
        <fullName evidence="2">UPF0270 protein VII00023_04682</fullName>
    </recommendedName>
</protein>
<evidence type="ECO:0000256" key="2">
    <source>
        <dbReference type="HAMAP-Rule" id="MF_00690"/>
    </source>
</evidence>
<dbReference type="SUPFAM" id="SSF118001">
    <property type="entry name" value="YehU-like"/>
    <property type="match status" value="1"/>
</dbReference>
<dbReference type="Gene3D" id="1.10.10.610">
    <property type="entry name" value="YehU-like"/>
    <property type="match status" value="1"/>
</dbReference>
<accession>F9S8L2</accession>
<evidence type="ECO:0000313" key="4">
    <source>
        <dbReference type="Proteomes" id="UP000004605"/>
    </source>
</evidence>
<dbReference type="OrthoDB" id="6120729at2"/>
<dbReference type="HAMAP" id="MF_00690">
    <property type="entry name" value="UPF0270"/>
    <property type="match status" value="1"/>
</dbReference>